<feature type="region of interest" description="Disordered" evidence="1">
    <location>
        <begin position="162"/>
        <end position="223"/>
    </location>
</feature>
<feature type="region of interest" description="Disordered" evidence="1">
    <location>
        <begin position="32"/>
        <end position="62"/>
    </location>
</feature>
<name>A0AAD7RY74_9TELE</name>
<dbReference type="Proteomes" id="UP001221898">
    <property type="component" value="Unassembled WGS sequence"/>
</dbReference>
<protein>
    <submittedName>
        <fullName evidence="2">Uncharacterized protein</fullName>
    </submittedName>
</protein>
<feature type="region of interest" description="Disordered" evidence="1">
    <location>
        <begin position="83"/>
        <end position="141"/>
    </location>
</feature>
<accession>A0AAD7RY74</accession>
<feature type="compositionally biased region" description="Basic and acidic residues" evidence="1">
    <location>
        <begin position="102"/>
        <end position="116"/>
    </location>
</feature>
<dbReference type="EMBL" id="JAINUG010000145">
    <property type="protein sequence ID" value="KAJ8392500.1"/>
    <property type="molecule type" value="Genomic_DNA"/>
</dbReference>
<evidence type="ECO:0000313" key="3">
    <source>
        <dbReference type="Proteomes" id="UP001221898"/>
    </source>
</evidence>
<feature type="compositionally biased region" description="Basic and acidic residues" evidence="1">
    <location>
        <begin position="48"/>
        <end position="60"/>
    </location>
</feature>
<proteinExistence type="predicted"/>
<keyword evidence="3" id="KW-1185">Reference proteome</keyword>
<evidence type="ECO:0000256" key="1">
    <source>
        <dbReference type="SAM" id="MobiDB-lite"/>
    </source>
</evidence>
<organism evidence="2 3">
    <name type="scientific">Aldrovandia affinis</name>
    <dbReference type="NCBI Taxonomy" id="143900"/>
    <lineage>
        <taxon>Eukaryota</taxon>
        <taxon>Metazoa</taxon>
        <taxon>Chordata</taxon>
        <taxon>Craniata</taxon>
        <taxon>Vertebrata</taxon>
        <taxon>Euteleostomi</taxon>
        <taxon>Actinopterygii</taxon>
        <taxon>Neopterygii</taxon>
        <taxon>Teleostei</taxon>
        <taxon>Notacanthiformes</taxon>
        <taxon>Halosauridae</taxon>
        <taxon>Aldrovandia</taxon>
    </lineage>
</organism>
<evidence type="ECO:0000313" key="2">
    <source>
        <dbReference type="EMBL" id="KAJ8392500.1"/>
    </source>
</evidence>
<reference evidence="2" key="1">
    <citation type="journal article" date="2023" name="Science">
        <title>Genome structures resolve the early diversification of teleost fishes.</title>
        <authorList>
            <person name="Parey E."/>
            <person name="Louis A."/>
            <person name="Montfort J."/>
            <person name="Bouchez O."/>
            <person name="Roques C."/>
            <person name="Iampietro C."/>
            <person name="Lluch J."/>
            <person name="Castinel A."/>
            <person name="Donnadieu C."/>
            <person name="Desvignes T."/>
            <person name="Floi Bucao C."/>
            <person name="Jouanno E."/>
            <person name="Wen M."/>
            <person name="Mejri S."/>
            <person name="Dirks R."/>
            <person name="Jansen H."/>
            <person name="Henkel C."/>
            <person name="Chen W.J."/>
            <person name="Zahm M."/>
            <person name="Cabau C."/>
            <person name="Klopp C."/>
            <person name="Thompson A.W."/>
            <person name="Robinson-Rechavi M."/>
            <person name="Braasch I."/>
            <person name="Lecointre G."/>
            <person name="Bobe J."/>
            <person name="Postlethwait J.H."/>
            <person name="Berthelot C."/>
            <person name="Roest Crollius H."/>
            <person name="Guiguen Y."/>
        </authorList>
    </citation>
    <scope>NUCLEOTIDE SEQUENCE</scope>
    <source>
        <strain evidence="2">NC1722</strain>
    </source>
</reference>
<sequence length="253" mass="27402">MRQRLLLNAQVGGSGSLFPLLHVSGGEDDGEITSAASAPWRTGAPAAIDRRSASAQRDEPPSWVMERRKTRRRCRALLLQRDIRRSAAPNRSVPEPVGPRSDTAKAERVYEVRDGGGGRLSHPSPPADPVSETWGSEEQLGVRSRLPTILPESLVYLPAERANPGSRATQKGPPLSDADVLGGQSWKPGEPGRPPSVHDTPTERLPTRGGPASGAEAEPRPFIERWRAEPVAARCAVHRVHHAPGARRHRAFS</sequence>
<dbReference type="AlphaFoldDB" id="A0AAD7RY74"/>
<gene>
    <name evidence="2" type="ORF">AAFF_G00073780</name>
</gene>
<comment type="caution">
    <text evidence="2">The sequence shown here is derived from an EMBL/GenBank/DDBJ whole genome shotgun (WGS) entry which is preliminary data.</text>
</comment>